<dbReference type="PaxDb" id="2903-EOD13639"/>
<reference evidence="2" key="2">
    <citation type="submission" date="2024-10" db="UniProtKB">
        <authorList>
            <consortium name="EnsemblProtists"/>
        </authorList>
    </citation>
    <scope>IDENTIFICATION</scope>
</reference>
<dbReference type="InterPro" id="IPR006674">
    <property type="entry name" value="HD_domain"/>
</dbReference>
<dbReference type="SUPFAM" id="SSF109604">
    <property type="entry name" value="HD-domain/PDEase-like"/>
    <property type="match status" value="1"/>
</dbReference>
<name>A0A0D3IQV4_EMIH1</name>
<dbReference type="KEGG" id="ehx:EMIHUDRAFT_47734"/>
<protein>
    <recommendedName>
        <fullName evidence="1">HD domain-containing protein</fullName>
    </recommendedName>
</protein>
<organism evidence="2 3">
    <name type="scientific">Emiliania huxleyi (strain CCMP1516)</name>
    <dbReference type="NCBI Taxonomy" id="280463"/>
    <lineage>
        <taxon>Eukaryota</taxon>
        <taxon>Haptista</taxon>
        <taxon>Haptophyta</taxon>
        <taxon>Prymnesiophyceae</taxon>
        <taxon>Isochrysidales</taxon>
        <taxon>Noelaerhabdaceae</taxon>
        <taxon>Emiliania</taxon>
    </lineage>
</organism>
<dbReference type="PANTHER" id="PTHR40202">
    <property type="match status" value="1"/>
</dbReference>
<proteinExistence type="predicted"/>
<dbReference type="Pfam" id="PF01966">
    <property type="entry name" value="HD"/>
    <property type="match status" value="1"/>
</dbReference>
<dbReference type="eggNOG" id="ENOG502RZKR">
    <property type="taxonomic scope" value="Eukaryota"/>
</dbReference>
<feature type="domain" description="HD" evidence="1">
    <location>
        <begin position="22"/>
        <end position="114"/>
    </location>
</feature>
<dbReference type="Proteomes" id="UP000013827">
    <property type="component" value="Unassembled WGS sequence"/>
</dbReference>
<dbReference type="GeneID" id="17259789"/>
<dbReference type="InterPro" id="IPR003607">
    <property type="entry name" value="HD/PDEase_dom"/>
</dbReference>
<evidence type="ECO:0000313" key="2">
    <source>
        <dbReference type="EnsemblProtists" id="EOD13639"/>
    </source>
</evidence>
<dbReference type="CDD" id="cd00077">
    <property type="entry name" value="HDc"/>
    <property type="match status" value="1"/>
</dbReference>
<keyword evidence="3" id="KW-1185">Reference proteome</keyword>
<dbReference type="AlphaFoldDB" id="A0A0D3IQV4"/>
<evidence type="ECO:0000259" key="1">
    <source>
        <dbReference type="Pfam" id="PF01966"/>
    </source>
</evidence>
<evidence type="ECO:0000313" key="3">
    <source>
        <dbReference type="Proteomes" id="UP000013827"/>
    </source>
</evidence>
<dbReference type="Gene3D" id="1.10.3210.10">
    <property type="entry name" value="Hypothetical protein af1432"/>
    <property type="match status" value="1"/>
</dbReference>
<sequence>LFSLFERHGSSDYIGEPMSITEHSVQTANAALKAGETDMAVLACLLHDVGHLCGLEAGHAPGMGGCGTPDHERIGADFLGALGLPQDIAYLCHHHVGAKRYLCATVPGYEERLSEASSVTLQHQGGPMSPAEVAAADADPRWPLVLRMRRYDEAGK</sequence>
<dbReference type="HOGENOM" id="CLU_091985_0_0_1"/>
<accession>A0A0D3IQV4</accession>
<dbReference type="EnsemblProtists" id="EOD13639">
    <property type="protein sequence ID" value="EOD13639"/>
    <property type="gene ID" value="EMIHUDRAFT_47734"/>
</dbReference>
<dbReference type="InterPro" id="IPR052567">
    <property type="entry name" value="OP_Dioxygenase"/>
</dbReference>
<dbReference type="PANTHER" id="PTHR40202:SF1">
    <property type="entry name" value="HD DOMAIN-CONTAINING PROTEIN"/>
    <property type="match status" value="1"/>
</dbReference>
<reference evidence="3" key="1">
    <citation type="journal article" date="2013" name="Nature">
        <title>Pan genome of the phytoplankton Emiliania underpins its global distribution.</title>
        <authorList>
            <person name="Read B.A."/>
            <person name="Kegel J."/>
            <person name="Klute M.J."/>
            <person name="Kuo A."/>
            <person name="Lefebvre S.C."/>
            <person name="Maumus F."/>
            <person name="Mayer C."/>
            <person name="Miller J."/>
            <person name="Monier A."/>
            <person name="Salamov A."/>
            <person name="Young J."/>
            <person name="Aguilar M."/>
            <person name="Claverie J.M."/>
            <person name="Frickenhaus S."/>
            <person name="Gonzalez K."/>
            <person name="Herman E.K."/>
            <person name="Lin Y.C."/>
            <person name="Napier J."/>
            <person name="Ogata H."/>
            <person name="Sarno A.F."/>
            <person name="Shmutz J."/>
            <person name="Schroeder D."/>
            <person name="de Vargas C."/>
            <person name="Verret F."/>
            <person name="von Dassow P."/>
            <person name="Valentin K."/>
            <person name="Van de Peer Y."/>
            <person name="Wheeler G."/>
            <person name="Dacks J.B."/>
            <person name="Delwiche C.F."/>
            <person name="Dyhrman S.T."/>
            <person name="Glockner G."/>
            <person name="John U."/>
            <person name="Richards T."/>
            <person name="Worden A.Z."/>
            <person name="Zhang X."/>
            <person name="Grigoriev I.V."/>
            <person name="Allen A.E."/>
            <person name="Bidle K."/>
            <person name="Borodovsky M."/>
            <person name="Bowler C."/>
            <person name="Brownlee C."/>
            <person name="Cock J.M."/>
            <person name="Elias M."/>
            <person name="Gladyshev V.N."/>
            <person name="Groth M."/>
            <person name="Guda C."/>
            <person name="Hadaegh A."/>
            <person name="Iglesias-Rodriguez M.D."/>
            <person name="Jenkins J."/>
            <person name="Jones B.M."/>
            <person name="Lawson T."/>
            <person name="Leese F."/>
            <person name="Lindquist E."/>
            <person name="Lobanov A."/>
            <person name="Lomsadze A."/>
            <person name="Malik S.B."/>
            <person name="Marsh M.E."/>
            <person name="Mackinder L."/>
            <person name="Mock T."/>
            <person name="Mueller-Roeber B."/>
            <person name="Pagarete A."/>
            <person name="Parker M."/>
            <person name="Probert I."/>
            <person name="Quesneville H."/>
            <person name="Raines C."/>
            <person name="Rensing S.A."/>
            <person name="Riano-Pachon D.M."/>
            <person name="Richier S."/>
            <person name="Rokitta S."/>
            <person name="Shiraiwa Y."/>
            <person name="Soanes D.M."/>
            <person name="van der Giezen M."/>
            <person name="Wahlund T.M."/>
            <person name="Williams B."/>
            <person name="Wilson W."/>
            <person name="Wolfe G."/>
            <person name="Wurch L.L."/>
        </authorList>
    </citation>
    <scope>NUCLEOTIDE SEQUENCE</scope>
</reference>
<dbReference type="RefSeq" id="XP_005766068.1">
    <property type="nucleotide sequence ID" value="XM_005766011.1"/>
</dbReference>